<dbReference type="SUPFAM" id="SSF46689">
    <property type="entry name" value="Homeodomain-like"/>
    <property type="match status" value="1"/>
</dbReference>
<evidence type="ECO:0000256" key="1">
    <source>
        <dbReference type="ARBA" id="ARBA00023125"/>
    </source>
</evidence>
<dbReference type="GO" id="GO:0003677">
    <property type="term" value="F:DNA binding"/>
    <property type="evidence" value="ECO:0007669"/>
    <property type="project" value="UniProtKB-UniRule"/>
</dbReference>
<dbReference type="AlphaFoldDB" id="A0A429ZWD4"/>
<sequence length="216" mass="25606">MPTGTFYRLNKDKQAVIIKAAKDEFSRVPFHDAAISNIVKNSGISRGSFYQYFEDKEDIFFYCLVMLREESESYYLKLIDEKKGDFFDVNLTFFNYFAEDILMGNNSAFYKNMFLNMDYKSSMKMFSTEKRQEQQSRKHLVSHEMLAEKFDTSKLKINSEEELKSLFQLVVSMIMLSINHAFKKMAAHEPFDVEETKHQFASHLQWLRYGVERKND</sequence>
<dbReference type="PANTHER" id="PTHR43479:SF11">
    <property type="entry name" value="ACREF_ENVCD OPERON REPRESSOR-RELATED"/>
    <property type="match status" value="1"/>
</dbReference>
<dbReference type="PROSITE" id="PS50977">
    <property type="entry name" value="HTH_TETR_2"/>
    <property type="match status" value="1"/>
</dbReference>
<dbReference type="PANTHER" id="PTHR43479">
    <property type="entry name" value="ACREF/ENVCD OPERON REPRESSOR-RELATED"/>
    <property type="match status" value="1"/>
</dbReference>
<dbReference type="EMBL" id="NGJS01000014">
    <property type="protein sequence ID" value="RST98073.1"/>
    <property type="molecule type" value="Genomic_DNA"/>
</dbReference>
<name>A0A429ZWD4_9ENTE</name>
<dbReference type="InterPro" id="IPR009057">
    <property type="entry name" value="Homeodomain-like_sf"/>
</dbReference>
<dbReference type="RefSeq" id="WP_125984460.1">
    <property type="nucleotide sequence ID" value="NZ_NGJS01000014.1"/>
</dbReference>
<dbReference type="PRINTS" id="PR00455">
    <property type="entry name" value="HTHTETR"/>
</dbReference>
<comment type="caution">
    <text evidence="4">The sequence shown here is derived from an EMBL/GenBank/DDBJ whole genome shotgun (WGS) entry which is preliminary data.</text>
</comment>
<keyword evidence="5" id="KW-1185">Reference proteome</keyword>
<evidence type="ECO:0000259" key="3">
    <source>
        <dbReference type="PROSITE" id="PS50977"/>
    </source>
</evidence>
<dbReference type="InterPro" id="IPR050624">
    <property type="entry name" value="HTH-type_Tx_Regulator"/>
</dbReference>
<organism evidence="4 5">
    <name type="scientific">Vagococcus vulneris</name>
    <dbReference type="NCBI Taxonomy" id="1977869"/>
    <lineage>
        <taxon>Bacteria</taxon>
        <taxon>Bacillati</taxon>
        <taxon>Bacillota</taxon>
        <taxon>Bacilli</taxon>
        <taxon>Lactobacillales</taxon>
        <taxon>Enterococcaceae</taxon>
        <taxon>Vagococcus</taxon>
    </lineage>
</organism>
<reference evidence="4 5" key="1">
    <citation type="submission" date="2017-05" db="EMBL/GenBank/DDBJ databases">
        <title>Vagococcus spp. assemblies.</title>
        <authorList>
            <person name="Gulvik C.A."/>
        </authorList>
    </citation>
    <scope>NUCLEOTIDE SEQUENCE [LARGE SCALE GENOMIC DNA]</scope>
    <source>
        <strain evidence="4 5">SS1995</strain>
    </source>
</reference>
<dbReference type="InterPro" id="IPR001647">
    <property type="entry name" value="HTH_TetR"/>
</dbReference>
<proteinExistence type="predicted"/>
<feature type="DNA-binding region" description="H-T-H motif" evidence="2">
    <location>
        <begin position="34"/>
        <end position="53"/>
    </location>
</feature>
<gene>
    <name evidence="4" type="ORF">CBF37_09225</name>
</gene>
<evidence type="ECO:0000313" key="5">
    <source>
        <dbReference type="Proteomes" id="UP000287857"/>
    </source>
</evidence>
<accession>A0A429ZWD4</accession>
<dbReference type="Proteomes" id="UP000287857">
    <property type="component" value="Unassembled WGS sequence"/>
</dbReference>
<dbReference type="OrthoDB" id="9812484at2"/>
<keyword evidence="1 2" id="KW-0238">DNA-binding</keyword>
<dbReference type="Pfam" id="PF00440">
    <property type="entry name" value="TetR_N"/>
    <property type="match status" value="1"/>
</dbReference>
<feature type="domain" description="HTH tetR-type" evidence="3">
    <location>
        <begin position="11"/>
        <end position="71"/>
    </location>
</feature>
<protein>
    <recommendedName>
        <fullName evidence="3">HTH tetR-type domain-containing protein</fullName>
    </recommendedName>
</protein>
<dbReference type="Pfam" id="PF17924">
    <property type="entry name" value="TetR_C_19"/>
    <property type="match status" value="1"/>
</dbReference>
<dbReference type="Gene3D" id="1.10.357.10">
    <property type="entry name" value="Tetracycline Repressor, domain 2"/>
    <property type="match status" value="1"/>
</dbReference>
<evidence type="ECO:0000313" key="4">
    <source>
        <dbReference type="EMBL" id="RST98073.1"/>
    </source>
</evidence>
<evidence type="ECO:0000256" key="2">
    <source>
        <dbReference type="PROSITE-ProRule" id="PRU00335"/>
    </source>
</evidence>